<dbReference type="AlphaFoldDB" id="A0A2P2P6N8"/>
<evidence type="ECO:0000313" key="1">
    <source>
        <dbReference type="EMBL" id="MBX50349.1"/>
    </source>
</evidence>
<accession>A0A2P2P6N8</accession>
<dbReference type="EMBL" id="GGEC01069865">
    <property type="protein sequence ID" value="MBX50349.1"/>
    <property type="molecule type" value="Transcribed_RNA"/>
</dbReference>
<proteinExistence type="predicted"/>
<protein>
    <submittedName>
        <fullName evidence="1">Uncharacterized protein</fullName>
    </submittedName>
</protein>
<name>A0A2P2P6N8_RHIMU</name>
<organism evidence="1">
    <name type="scientific">Rhizophora mucronata</name>
    <name type="common">Asiatic mangrove</name>
    <dbReference type="NCBI Taxonomy" id="61149"/>
    <lineage>
        <taxon>Eukaryota</taxon>
        <taxon>Viridiplantae</taxon>
        <taxon>Streptophyta</taxon>
        <taxon>Embryophyta</taxon>
        <taxon>Tracheophyta</taxon>
        <taxon>Spermatophyta</taxon>
        <taxon>Magnoliopsida</taxon>
        <taxon>eudicotyledons</taxon>
        <taxon>Gunneridae</taxon>
        <taxon>Pentapetalae</taxon>
        <taxon>rosids</taxon>
        <taxon>fabids</taxon>
        <taxon>Malpighiales</taxon>
        <taxon>Rhizophoraceae</taxon>
        <taxon>Rhizophora</taxon>
    </lineage>
</organism>
<sequence length="66" mass="7713">MRKVSQSDGFVVNYDDHVIICAVRHSYLFTYFGHLFEYNSLKLMSRTSVILQPSGSSKRKRIRMVV</sequence>
<reference evidence="1" key="1">
    <citation type="submission" date="2018-02" db="EMBL/GenBank/DDBJ databases">
        <title>Rhizophora mucronata_Transcriptome.</title>
        <authorList>
            <person name="Meera S.P."/>
            <person name="Sreeshan A."/>
            <person name="Augustine A."/>
        </authorList>
    </citation>
    <scope>NUCLEOTIDE SEQUENCE</scope>
    <source>
        <tissue evidence="1">Leaf</tissue>
    </source>
</reference>